<dbReference type="InterPro" id="IPR051088">
    <property type="entry name" value="PTS_Sugar-EIIC/EIIB"/>
</dbReference>
<keyword evidence="4 8" id="KW-0762">Sugar transport</keyword>
<keyword evidence="12" id="KW-1185">Reference proteome</keyword>
<sequence>MDRFIKFLENKMMPIAGKIAAERHIRALRDGLSITMPLIIVGSIFMILGNLPIDGYADFVNGIIPDFTTKILYPVRVTFDIVSLLAVFSISYYLAKDKEVDGLSAGAIALSAFLLLIPVLNINETLQSGEILNLGRVWQTTNFSAGGLVAAILTAIISTEIFIYIVNKNWVIKMPDSVPPAVSKSFSAITPALVILVTFLGIRLFFEATSYETVFVFISKFLGAPLAAVGLSFGGTLSTIFLYHFFWTMGIHGTRVVFGVMDSILLPAMDQNRLALEAGAELPNIVTKQFHDIFVNGIGGCGATLGLIVVMIIFAKSKQLKTISKLAIGPAIFNISEPIIFGIPVVLNPIMIIPFVIGPMLAGAITYLSMYFGLVSAPAGIAVPWTTPLFISGILATNGDIMAGVIQFINVIVVGLVYLPFVKVYDRQLVEQEKSLELEEAESDAIA</sequence>
<keyword evidence="3 8" id="KW-1003">Cell membrane</keyword>
<feature type="transmembrane region" description="Helical" evidence="9">
    <location>
        <begin position="401"/>
        <end position="421"/>
    </location>
</feature>
<feature type="transmembrane region" description="Helical" evidence="9">
    <location>
        <begin position="186"/>
        <end position="206"/>
    </location>
</feature>
<evidence type="ECO:0000313" key="12">
    <source>
        <dbReference type="Proteomes" id="UP000264883"/>
    </source>
</evidence>
<dbReference type="NCBIfam" id="TIGR00359">
    <property type="entry name" value="cello_pts_IIC"/>
    <property type="match status" value="1"/>
</dbReference>
<dbReference type="InterPro" id="IPR004501">
    <property type="entry name" value="PTS_EIIC_3"/>
</dbReference>
<reference evidence="11 12" key="1">
    <citation type="submission" date="2016-08" db="EMBL/GenBank/DDBJ databases">
        <title>Complete Genome Sequence Of The Indigo Reducing Clostridium isatidis DSM15098.</title>
        <authorList>
            <person name="Little G.T."/>
            <person name="Minton N.P."/>
        </authorList>
    </citation>
    <scope>NUCLEOTIDE SEQUENCE [LARGE SCALE GENOMIC DNA]</scope>
    <source>
        <strain evidence="11 12">DSM 15098</strain>
    </source>
</reference>
<name>A0A343JFP3_9CLOT</name>
<evidence type="ECO:0000256" key="3">
    <source>
        <dbReference type="ARBA" id="ARBA00022475"/>
    </source>
</evidence>
<feature type="transmembrane region" description="Helical" evidence="9">
    <location>
        <begin position="73"/>
        <end position="95"/>
    </location>
</feature>
<dbReference type="PANTHER" id="PTHR33989">
    <property type="match status" value="1"/>
</dbReference>
<dbReference type="PANTHER" id="PTHR33989:SF11">
    <property type="entry name" value="LICHENAN PERMEASE IIC COMPONENT"/>
    <property type="match status" value="1"/>
</dbReference>
<evidence type="ECO:0000313" key="11">
    <source>
        <dbReference type="EMBL" id="ASW44351.1"/>
    </source>
</evidence>
<evidence type="ECO:0000259" key="10">
    <source>
        <dbReference type="PROSITE" id="PS51105"/>
    </source>
</evidence>
<evidence type="ECO:0000256" key="4">
    <source>
        <dbReference type="ARBA" id="ARBA00022597"/>
    </source>
</evidence>
<evidence type="ECO:0000256" key="2">
    <source>
        <dbReference type="ARBA" id="ARBA00022448"/>
    </source>
</evidence>
<feature type="domain" description="PTS EIIC type-3" evidence="10">
    <location>
        <begin position="8"/>
        <end position="421"/>
    </location>
</feature>
<dbReference type="Pfam" id="PF02378">
    <property type="entry name" value="PTS_EIIC"/>
    <property type="match status" value="1"/>
</dbReference>
<feature type="transmembrane region" description="Helical" evidence="9">
    <location>
        <begin position="226"/>
        <end position="246"/>
    </location>
</feature>
<dbReference type="GO" id="GO:0008982">
    <property type="term" value="F:protein-N(PI)-phosphohistidine-sugar phosphotransferase activity"/>
    <property type="evidence" value="ECO:0007669"/>
    <property type="project" value="UniProtKB-UniRule"/>
</dbReference>
<keyword evidence="6 9" id="KW-1133">Transmembrane helix</keyword>
<dbReference type="PIRSF" id="PIRSF006351">
    <property type="entry name" value="PTS_EIIC-Cellobiose"/>
    <property type="match status" value="1"/>
</dbReference>
<dbReference type="NCBIfam" id="TIGR00410">
    <property type="entry name" value="lacE"/>
    <property type="match status" value="1"/>
</dbReference>
<dbReference type="PROSITE" id="PS51105">
    <property type="entry name" value="PTS_EIIC_TYPE_3"/>
    <property type="match status" value="1"/>
</dbReference>
<dbReference type="KEGG" id="cia:BEN51_13195"/>
<feature type="transmembrane region" description="Helical" evidence="9">
    <location>
        <begin position="370"/>
        <end position="395"/>
    </location>
</feature>
<evidence type="ECO:0000256" key="6">
    <source>
        <dbReference type="ARBA" id="ARBA00022989"/>
    </source>
</evidence>
<dbReference type="GO" id="GO:0005886">
    <property type="term" value="C:plasma membrane"/>
    <property type="evidence" value="ECO:0007669"/>
    <property type="project" value="UniProtKB-SubCell"/>
</dbReference>
<evidence type="ECO:0000256" key="7">
    <source>
        <dbReference type="ARBA" id="ARBA00023136"/>
    </source>
</evidence>
<dbReference type="EMBL" id="CP016786">
    <property type="protein sequence ID" value="ASW44351.1"/>
    <property type="molecule type" value="Genomic_DNA"/>
</dbReference>
<proteinExistence type="predicted"/>
<feature type="transmembrane region" description="Helical" evidence="9">
    <location>
        <begin position="335"/>
        <end position="358"/>
    </location>
</feature>
<keyword evidence="5 9" id="KW-0812">Transmembrane</keyword>
<comment type="function">
    <text evidence="8">The phosphoenolpyruvate-dependent sugar phosphotransferase system (PTS), a major carbohydrate active -transport system, catalyzes the phosphorylation of incoming sugar substrates concomitant with their translocation across the cell membrane.</text>
</comment>
<gene>
    <name evidence="11" type="ORF">BEN51_13195</name>
</gene>
<dbReference type="RefSeq" id="WP_119866475.1">
    <property type="nucleotide sequence ID" value="NZ_CP016786.1"/>
</dbReference>
<keyword evidence="7 8" id="KW-0472">Membrane</keyword>
<dbReference type="OrthoDB" id="1641940at2"/>
<dbReference type="Proteomes" id="UP000264883">
    <property type="component" value="Chromosome"/>
</dbReference>
<protein>
    <recommendedName>
        <fullName evidence="8">Permease IIC component</fullName>
    </recommendedName>
</protein>
<feature type="transmembrane region" description="Helical" evidence="9">
    <location>
        <begin position="32"/>
        <end position="53"/>
    </location>
</feature>
<organism evidence="11 12">
    <name type="scientific">Clostridium isatidis</name>
    <dbReference type="NCBI Taxonomy" id="182773"/>
    <lineage>
        <taxon>Bacteria</taxon>
        <taxon>Bacillati</taxon>
        <taxon>Bacillota</taxon>
        <taxon>Clostridia</taxon>
        <taxon>Eubacteriales</taxon>
        <taxon>Clostridiaceae</taxon>
        <taxon>Clostridium</taxon>
    </lineage>
</organism>
<evidence type="ECO:0000256" key="9">
    <source>
        <dbReference type="SAM" id="Phobius"/>
    </source>
</evidence>
<feature type="transmembrane region" description="Helical" evidence="9">
    <location>
        <begin position="143"/>
        <end position="166"/>
    </location>
</feature>
<dbReference type="GO" id="GO:1901264">
    <property type="term" value="P:carbohydrate derivative transport"/>
    <property type="evidence" value="ECO:0007669"/>
    <property type="project" value="TreeGrafter"/>
</dbReference>
<dbReference type="InterPro" id="IPR004796">
    <property type="entry name" value="PTS_IIC_cello"/>
</dbReference>
<comment type="subcellular location">
    <subcellularLocation>
        <location evidence="1">Cell membrane</location>
        <topology evidence="1">Multi-pass membrane protein</topology>
    </subcellularLocation>
</comment>
<evidence type="ECO:0000256" key="5">
    <source>
        <dbReference type="ARBA" id="ARBA00022692"/>
    </source>
</evidence>
<feature type="transmembrane region" description="Helical" evidence="9">
    <location>
        <begin position="293"/>
        <end position="315"/>
    </location>
</feature>
<accession>A0A343JFP3</accession>
<dbReference type="GO" id="GO:0009401">
    <property type="term" value="P:phosphoenolpyruvate-dependent sugar phosphotransferase system"/>
    <property type="evidence" value="ECO:0007669"/>
    <property type="project" value="InterPro"/>
</dbReference>
<evidence type="ECO:0000256" key="1">
    <source>
        <dbReference type="ARBA" id="ARBA00004651"/>
    </source>
</evidence>
<dbReference type="AlphaFoldDB" id="A0A343JFP3"/>
<keyword evidence="2 8" id="KW-0813">Transport</keyword>
<dbReference type="InterPro" id="IPR003352">
    <property type="entry name" value="PTS_EIIC"/>
</dbReference>
<feature type="transmembrane region" description="Helical" evidence="9">
    <location>
        <begin position="102"/>
        <end position="123"/>
    </location>
</feature>
<evidence type="ECO:0000256" key="8">
    <source>
        <dbReference type="PIRNR" id="PIRNR006351"/>
    </source>
</evidence>